<proteinExistence type="predicted"/>
<keyword evidence="1" id="KW-0472">Membrane</keyword>
<dbReference type="PANTHER" id="PTHR31168:SF19">
    <property type="entry name" value="OS01G0683700 PROTEIN"/>
    <property type="match status" value="1"/>
</dbReference>
<evidence type="ECO:0000313" key="2">
    <source>
        <dbReference type="EMBL" id="KAK1372012.1"/>
    </source>
</evidence>
<dbReference type="EMBL" id="JAUIZM010000008">
    <property type="protein sequence ID" value="KAK1372012.1"/>
    <property type="molecule type" value="Genomic_DNA"/>
</dbReference>
<feature type="transmembrane region" description="Helical" evidence="1">
    <location>
        <begin position="119"/>
        <end position="139"/>
    </location>
</feature>
<evidence type="ECO:0000256" key="1">
    <source>
        <dbReference type="SAM" id="Phobius"/>
    </source>
</evidence>
<dbReference type="PANTHER" id="PTHR31168">
    <property type="entry name" value="OS02G0292800 PROTEIN"/>
    <property type="match status" value="1"/>
</dbReference>
<gene>
    <name evidence="2" type="ORF">POM88_038104</name>
</gene>
<protein>
    <submittedName>
        <fullName evidence="2">Poly(A) polymerase 1</fullName>
    </submittedName>
</protein>
<feature type="transmembrane region" description="Helical" evidence="1">
    <location>
        <begin position="6"/>
        <end position="27"/>
    </location>
</feature>
<feature type="transmembrane region" description="Helical" evidence="1">
    <location>
        <begin position="201"/>
        <end position="227"/>
    </location>
</feature>
<evidence type="ECO:0000313" key="3">
    <source>
        <dbReference type="Proteomes" id="UP001237642"/>
    </source>
</evidence>
<dbReference type="Proteomes" id="UP001237642">
    <property type="component" value="Unassembled WGS sequence"/>
</dbReference>
<reference evidence="2" key="2">
    <citation type="submission" date="2023-05" db="EMBL/GenBank/DDBJ databases">
        <authorList>
            <person name="Schelkunov M.I."/>
        </authorList>
    </citation>
    <scope>NUCLEOTIDE SEQUENCE</scope>
    <source>
        <strain evidence="2">Hsosn_3</strain>
        <tissue evidence="2">Leaf</tissue>
    </source>
</reference>
<organism evidence="2 3">
    <name type="scientific">Heracleum sosnowskyi</name>
    <dbReference type="NCBI Taxonomy" id="360622"/>
    <lineage>
        <taxon>Eukaryota</taxon>
        <taxon>Viridiplantae</taxon>
        <taxon>Streptophyta</taxon>
        <taxon>Embryophyta</taxon>
        <taxon>Tracheophyta</taxon>
        <taxon>Spermatophyta</taxon>
        <taxon>Magnoliopsida</taxon>
        <taxon>eudicotyledons</taxon>
        <taxon>Gunneridae</taxon>
        <taxon>Pentapetalae</taxon>
        <taxon>asterids</taxon>
        <taxon>campanulids</taxon>
        <taxon>Apiales</taxon>
        <taxon>Apiaceae</taxon>
        <taxon>Apioideae</taxon>
        <taxon>apioid superclade</taxon>
        <taxon>Tordylieae</taxon>
        <taxon>Tordyliinae</taxon>
        <taxon>Heracleum</taxon>
    </lineage>
</organism>
<dbReference type="Pfam" id="PF04654">
    <property type="entry name" value="DUF599"/>
    <property type="match status" value="1"/>
</dbReference>
<accession>A0AAD8HT56</accession>
<comment type="caution">
    <text evidence="2">The sequence shown here is derived from an EMBL/GenBank/DDBJ whole genome shotgun (WGS) entry which is preliminary data.</text>
</comment>
<keyword evidence="1" id="KW-0812">Transmembrane</keyword>
<feature type="transmembrane region" description="Helical" evidence="1">
    <location>
        <begin position="71"/>
        <end position="92"/>
    </location>
</feature>
<name>A0AAD8HT56_9APIA</name>
<sequence length="230" mass="25892">MKERELDYILVPLGIAVLCVYHVWLLFTIKRRPTRTVIGINAQSRHQWAFSMMSDPVKNGVLAVQTIRNNIMASTLLATAAITLSSLISVYVSSSSDTTSRSSELIYGNKTRIMSSVKYFTILLCFLVAFLCNVQCISFTRKLHKQSLKEHRKTDDVESEDVESGCQTLESVKFEDMDISIPLLARNCLILSRERSLLFHFLWTATAVMCSSVSGEALMFLILWALAPTP</sequence>
<dbReference type="AlphaFoldDB" id="A0AAD8HT56"/>
<reference evidence="2" key="1">
    <citation type="submission" date="2023-02" db="EMBL/GenBank/DDBJ databases">
        <title>Genome of toxic invasive species Heracleum sosnowskyi carries increased number of genes despite the absence of recent whole-genome duplications.</title>
        <authorList>
            <person name="Schelkunov M."/>
            <person name="Shtratnikova V."/>
            <person name="Makarenko M."/>
            <person name="Klepikova A."/>
            <person name="Omelchenko D."/>
            <person name="Novikova G."/>
            <person name="Obukhova E."/>
            <person name="Bogdanov V."/>
            <person name="Penin A."/>
            <person name="Logacheva M."/>
        </authorList>
    </citation>
    <scope>NUCLEOTIDE SEQUENCE</scope>
    <source>
        <strain evidence="2">Hsosn_3</strain>
        <tissue evidence="2">Leaf</tissue>
    </source>
</reference>
<dbReference type="InterPro" id="IPR006747">
    <property type="entry name" value="DUF599"/>
</dbReference>
<keyword evidence="3" id="KW-1185">Reference proteome</keyword>
<keyword evidence="1" id="KW-1133">Transmembrane helix</keyword>